<evidence type="ECO:0008006" key="4">
    <source>
        <dbReference type="Google" id="ProtNLM"/>
    </source>
</evidence>
<accession>H1YDQ4</accession>
<gene>
    <name evidence="2" type="ORF">Mucpa_6693</name>
</gene>
<keyword evidence="1" id="KW-0732">Signal</keyword>
<evidence type="ECO:0000313" key="3">
    <source>
        <dbReference type="Proteomes" id="UP000002774"/>
    </source>
</evidence>
<dbReference type="OrthoDB" id="797882at2"/>
<dbReference type="HOGENOM" id="CLU_1873100_0_0_10"/>
<feature type="chain" id="PRO_5003558470" description="Lipocalin-like domain-containing protein" evidence="1">
    <location>
        <begin position="22"/>
        <end position="136"/>
    </location>
</feature>
<protein>
    <recommendedName>
        <fullName evidence="4">Lipocalin-like domain-containing protein</fullName>
    </recommendedName>
</protein>
<dbReference type="AlphaFoldDB" id="H1YDQ4"/>
<organism evidence="2 3">
    <name type="scientific">Mucilaginibacter paludis DSM 18603</name>
    <dbReference type="NCBI Taxonomy" id="714943"/>
    <lineage>
        <taxon>Bacteria</taxon>
        <taxon>Pseudomonadati</taxon>
        <taxon>Bacteroidota</taxon>
        <taxon>Sphingobacteriia</taxon>
        <taxon>Sphingobacteriales</taxon>
        <taxon>Sphingobacteriaceae</taxon>
        <taxon>Mucilaginibacter</taxon>
    </lineage>
</organism>
<dbReference type="Gene3D" id="2.40.128.490">
    <property type="entry name" value="Uncharacterised protein PF14869, DUF4488"/>
    <property type="match status" value="1"/>
</dbReference>
<dbReference type="EMBL" id="CM001403">
    <property type="protein sequence ID" value="EHQ30743.1"/>
    <property type="molecule type" value="Genomic_DNA"/>
</dbReference>
<feature type="signal peptide" evidence="1">
    <location>
        <begin position="1"/>
        <end position="21"/>
    </location>
</feature>
<dbReference type="STRING" id="714943.Mucpa_6693"/>
<proteinExistence type="predicted"/>
<dbReference type="eggNOG" id="ENOG5034AX3">
    <property type="taxonomic scope" value="Bacteria"/>
</dbReference>
<evidence type="ECO:0000256" key="1">
    <source>
        <dbReference type="SAM" id="SignalP"/>
    </source>
</evidence>
<name>H1YDQ4_9SPHI</name>
<sequence length="136" mass="15554">MKKLSHLLMLLIALISFTASAQNKNNLLQGTWQFNGGTYNGKTDTASLQYTMRRVYTSSNFNAFACQKGYKTERYEAGKYRIKRDTCFETQTYSSRPSQAIGKTIAYTFKISKKELILSGKLPSGMLVEEHWKKIK</sequence>
<evidence type="ECO:0000313" key="2">
    <source>
        <dbReference type="EMBL" id="EHQ30743.1"/>
    </source>
</evidence>
<dbReference type="RefSeq" id="WP_008512694.1">
    <property type="nucleotide sequence ID" value="NZ_CM001403.1"/>
</dbReference>
<dbReference type="Proteomes" id="UP000002774">
    <property type="component" value="Chromosome"/>
</dbReference>
<reference evidence="2" key="1">
    <citation type="submission" date="2011-09" db="EMBL/GenBank/DDBJ databases">
        <title>The permanent draft genome of Mucilaginibacter paludis DSM 18603.</title>
        <authorList>
            <consortium name="US DOE Joint Genome Institute (JGI-PGF)"/>
            <person name="Lucas S."/>
            <person name="Han J."/>
            <person name="Lapidus A."/>
            <person name="Bruce D."/>
            <person name="Goodwin L."/>
            <person name="Pitluck S."/>
            <person name="Peters L."/>
            <person name="Kyrpides N."/>
            <person name="Mavromatis K."/>
            <person name="Ivanova N."/>
            <person name="Mikhailova N."/>
            <person name="Held B."/>
            <person name="Detter J.C."/>
            <person name="Tapia R."/>
            <person name="Han C."/>
            <person name="Land M."/>
            <person name="Hauser L."/>
            <person name="Markowitz V."/>
            <person name="Cheng J.-F."/>
            <person name="Hugenholtz P."/>
            <person name="Woyke T."/>
            <person name="Wu D."/>
            <person name="Tindall B."/>
            <person name="Brambilla E."/>
            <person name="Klenk H.-P."/>
            <person name="Eisen J.A."/>
        </authorList>
    </citation>
    <scope>NUCLEOTIDE SEQUENCE [LARGE SCALE GENOMIC DNA]</scope>
    <source>
        <strain evidence="2">DSM 18603</strain>
    </source>
</reference>
<keyword evidence="3" id="KW-1185">Reference proteome</keyword>